<gene>
    <name evidence="1" type="ORF">SAMN03080598_00462</name>
</gene>
<name>A0A1H5SST0_9BACT</name>
<organism evidence="1 2">
    <name type="scientific">Algoriphagus boritolerans DSM 17298 = JCM 18970</name>
    <dbReference type="NCBI Taxonomy" id="1120964"/>
    <lineage>
        <taxon>Bacteria</taxon>
        <taxon>Pseudomonadati</taxon>
        <taxon>Bacteroidota</taxon>
        <taxon>Cytophagia</taxon>
        <taxon>Cytophagales</taxon>
        <taxon>Cyclobacteriaceae</taxon>
        <taxon>Algoriphagus</taxon>
    </lineage>
</organism>
<accession>A0A1H5SST0</accession>
<sequence length="39" mass="4638">MVNLRIQIIYPFLIELQGITVIWHSLDFKGDLNFLQSDF</sequence>
<proteinExistence type="predicted"/>
<reference evidence="2" key="1">
    <citation type="submission" date="2016-10" db="EMBL/GenBank/DDBJ databases">
        <authorList>
            <person name="Varghese N."/>
            <person name="Submissions S."/>
        </authorList>
    </citation>
    <scope>NUCLEOTIDE SEQUENCE [LARGE SCALE GENOMIC DNA]</scope>
    <source>
        <strain evidence="2">DSM 17298</strain>
    </source>
</reference>
<evidence type="ECO:0000313" key="1">
    <source>
        <dbReference type="EMBL" id="SEF52847.1"/>
    </source>
</evidence>
<dbReference type="Proteomes" id="UP000236736">
    <property type="component" value="Unassembled WGS sequence"/>
</dbReference>
<protein>
    <submittedName>
        <fullName evidence="1">Uncharacterized protein</fullName>
    </submittedName>
</protein>
<evidence type="ECO:0000313" key="2">
    <source>
        <dbReference type="Proteomes" id="UP000236736"/>
    </source>
</evidence>
<dbReference type="AlphaFoldDB" id="A0A1H5SST0"/>
<dbReference type="EMBL" id="FNVR01000002">
    <property type="protein sequence ID" value="SEF52847.1"/>
    <property type="molecule type" value="Genomic_DNA"/>
</dbReference>
<keyword evidence="2" id="KW-1185">Reference proteome</keyword>